<dbReference type="SUPFAM" id="SSF81383">
    <property type="entry name" value="F-box domain"/>
    <property type="match status" value="1"/>
</dbReference>
<evidence type="ECO:0000313" key="2">
    <source>
        <dbReference type="Proteomes" id="UP001150879"/>
    </source>
</evidence>
<dbReference type="EMBL" id="JAPQKP010000001">
    <property type="protein sequence ID" value="KAJ5210857.1"/>
    <property type="molecule type" value="Genomic_DNA"/>
</dbReference>
<organism evidence="1 2">
    <name type="scientific">Penicillium cf. griseofulvum</name>
    <dbReference type="NCBI Taxonomy" id="2972120"/>
    <lineage>
        <taxon>Eukaryota</taxon>
        <taxon>Fungi</taxon>
        <taxon>Dikarya</taxon>
        <taxon>Ascomycota</taxon>
        <taxon>Pezizomycotina</taxon>
        <taxon>Eurotiomycetes</taxon>
        <taxon>Eurotiomycetidae</taxon>
        <taxon>Eurotiales</taxon>
        <taxon>Aspergillaceae</taxon>
        <taxon>Penicillium</taxon>
    </lineage>
</organism>
<name>A0A9W9T641_9EURO</name>
<reference evidence="1" key="2">
    <citation type="journal article" date="2023" name="IMA Fungus">
        <title>Comparative genomic study of the Penicillium genus elucidates a diverse pangenome and 15 lateral gene transfer events.</title>
        <authorList>
            <person name="Petersen C."/>
            <person name="Sorensen T."/>
            <person name="Nielsen M.R."/>
            <person name="Sondergaard T.E."/>
            <person name="Sorensen J.L."/>
            <person name="Fitzpatrick D.A."/>
            <person name="Frisvad J.C."/>
            <person name="Nielsen K.L."/>
        </authorList>
    </citation>
    <scope>NUCLEOTIDE SEQUENCE</scope>
    <source>
        <strain evidence="1">IBT 16849</strain>
    </source>
</reference>
<sequence>MGGWSVYCAICGGPFSSNVEIDPEETGDDDGYYRDKVLRGCNLEWLDDVCGLGINSDAPGNDKSFLSGVGEYWDYVRLLLARYHNINDHEWPHVFPFHPICYKGILLRCIHQGNYEQIRRDILVDVKEDLSEYRNIRLELNYGEPEPPAEQVWPSIKGQEVLVVNPVKIPQLDANLAPVMESFDKQAALDQDSQSQDIFNRLPAELRHWVFDYLPAGSIIALKAASFAMHTTTLPGEFWKHRLRSQIPWLWEIHDIDVFQSQDVEDKASKLLLDIEKKSQYTSENDDYIFGLANRRRIWGVCEQIRTRYFEKLQGIANTHSSHS</sequence>
<evidence type="ECO:0008006" key="3">
    <source>
        <dbReference type="Google" id="ProtNLM"/>
    </source>
</evidence>
<dbReference type="OrthoDB" id="9984533at2759"/>
<evidence type="ECO:0000313" key="1">
    <source>
        <dbReference type="EMBL" id="KAJ5210857.1"/>
    </source>
</evidence>
<protein>
    <recommendedName>
        <fullName evidence="3">F-box domain-containing protein</fullName>
    </recommendedName>
</protein>
<reference evidence="1" key="1">
    <citation type="submission" date="2022-11" db="EMBL/GenBank/DDBJ databases">
        <authorList>
            <person name="Petersen C."/>
        </authorList>
    </citation>
    <scope>NUCLEOTIDE SEQUENCE</scope>
    <source>
        <strain evidence="1">IBT 16849</strain>
    </source>
</reference>
<keyword evidence="2" id="KW-1185">Reference proteome</keyword>
<dbReference type="InterPro" id="IPR036047">
    <property type="entry name" value="F-box-like_dom_sf"/>
</dbReference>
<proteinExistence type="predicted"/>
<comment type="caution">
    <text evidence="1">The sequence shown here is derived from an EMBL/GenBank/DDBJ whole genome shotgun (WGS) entry which is preliminary data.</text>
</comment>
<dbReference type="Proteomes" id="UP001150879">
    <property type="component" value="Unassembled WGS sequence"/>
</dbReference>
<accession>A0A9W9T641</accession>
<dbReference type="AlphaFoldDB" id="A0A9W9T641"/>
<gene>
    <name evidence="1" type="ORF">N7472_000996</name>
</gene>